<dbReference type="EMBL" id="JXTC01000230">
    <property type="protein sequence ID" value="PON80850.1"/>
    <property type="molecule type" value="Genomic_DNA"/>
</dbReference>
<keyword evidence="1" id="KW-0732">Signal</keyword>
<organism evidence="2 3">
    <name type="scientific">Trema orientale</name>
    <name type="common">Charcoal tree</name>
    <name type="synonym">Celtis orientalis</name>
    <dbReference type="NCBI Taxonomy" id="63057"/>
    <lineage>
        <taxon>Eukaryota</taxon>
        <taxon>Viridiplantae</taxon>
        <taxon>Streptophyta</taxon>
        <taxon>Embryophyta</taxon>
        <taxon>Tracheophyta</taxon>
        <taxon>Spermatophyta</taxon>
        <taxon>Magnoliopsida</taxon>
        <taxon>eudicotyledons</taxon>
        <taxon>Gunneridae</taxon>
        <taxon>Pentapetalae</taxon>
        <taxon>rosids</taxon>
        <taxon>fabids</taxon>
        <taxon>Rosales</taxon>
        <taxon>Cannabaceae</taxon>
        <taxon>Trema</taxon>
    </lineage>
</organism>
<evidence type="ECO:0000313" key="2">
    <source>
        <dbReference type="EMBL" id="PON80850.1"/>
    </source>
</evidence>
<comment type="caution">
    <text evidence="2">The sequence shown here is derived from an EMBL/GenBank/DDBJ whole genome shotgun (WGS) entry which is preliminary data.</text>
</comment>
<dbReference type="InParanoid" id="A0A2P5E5S1"/>
<evidence type="ECO:0000313" key="3">
    <source>
        <dbReference type="Proteomes" id="UP000237000"/>
    </source>
</evidence>
<protein>
    <submittedName>
        <fullName evidence="2">Uncharacterized protein</fullName>
    </submittedName>
</protein>
<gene>
    <name evidence="2" type="ORF">TorRG33x02_233460</name>
</gene>
<name>A0A2P5E5S1_TREOI</name>
<feature type="signal peptide" evidence="1">
    <location>
        <begin position="1"/>
        <end position="17"/>
    </location>
</feature>
<accession>A0A2P5E5S1</accession>
<dbReference type="AlphaFoldDB" id="A0A2P5E5S1"/>
<keyword evidence="3" id="KW-1185">Reference proteome</keyword>
<feature type="chain" id="PRO_5015139878" evidence="1">
    <location>
        <begin position="18"/>
        <end position="46"/>
    </location>
</feature>
<reference evidence="3" key="1">
    <citation type="submission" date="2016-06" db="EMBL/GenBank/DDBJ databases">
        <title>Parallel loss of symbiosis genes in relatives of nitrogen-fixing non-legume Parasponia.</title>
        <authorList>
            <person name="Van Velzen R."/>
            <person name="Holmer R."/>
            <person name="Bu F."/>
            <person name="Rutten L."/>
            <person name="Van Zeijl A."/>
            <person name="Liu W."/>
            <person name="Santuari L."/>
            <person name="Cao Q."/>
            <person name="Sharma T."/>
            <person name="Shen D."/>
            <person name="Roswanjaya Y."/>
            <person name="Wardhani T."/>
            <person name="Kalhor M.S."/>
            <person name="Jansen J."/>
            <person name="Van den Hoogen J."/>
            <person name="Gungor B."/>
            <person name="Hartog M."/>
            <person name="Hontelez J."/>
            <person name="Verver J."/>
            <person name="Yang W.-C."/>
            <person name="Schijlen E."/>
            <person name="Repin R."/>
            <person name="Schilthuizen M."/>
            <person name="Schranz E."/>
            <person name="Heidstra R."/>
            <person name="Miyata K."/>
            <person name="Fedorova E."/>
            <person name="Kohlen W."/>
            <person name="Bisseling T."/>
            <person name="Smit S."/>
            <person name="Geurts R."/>
        </authorList>
    </citation>
    <scope>NUCLEOTIDE SEQUENCE [LARGE SCALE GENOMIC DNA]</scope>
    <source>
        <strain evidence="3">cv. RG33-2</strain>
    </source>
</reference>
<proteinExistence type="predicted"/>
<dbReference type="Proteomes" id="UP000237000">
    <property type="component" value="Unassembled WGS sequence"/>
</dbReference>
<evidence type="ECO:0000256" key="1">
    <source>
        <dbReference type="SAM" id="SignalP"/>
    </source>
</evidence>
<sequence length="46" mass="5229">MLYVFFFLFYPISPILLFDDSSTDPSAQRVGDCGSHCCALSYSLWD</sequence>